<reference evidence="2" key="2">
    <citation type="journal article" date="2023" name="Science">
        <title>Genomic signatures of disease resistance in endangered staghorn corals.</title>
        <authorList>
            <person name="Vollmer S.V."/>
            <person name="Selwyn J.D."/>
            <person name="Despard B.A."/>
            <person name="Roesel C.L."/>
        </authorList>
    </citation>
    <scope>NUCLEOTIDE SEQUENCE</scope>
    <source>
        <strain evidence="2">K2</strain>
    </source>
</reference>
<dbReference type="InterPro" id="IPR002913">
    <property type="entry name" value="START_lipid-bd_dom"/>
</dbReference>
<accession>A0AAD9PW26</accession>
<name>A0AAD9PW26_ACRCE</name>
<evidence type="ECO:0000259" key="1">
    <source>
        <dbReference type="Pfam" id="PF01852"/>
    </source>
</evidence>
<dbReference type="EMBL" id="JARQWQ010000117">
    <property type="protein sequence ID" value="KAK2550003.1"/>
    <property type="molecule type" value="Genomic_DNA"/>
</dbReference>
<keyword evidence="3" id="KW-1185">Reference proteome</keyword>
<gene>
    <name evidence="2" type="ORF">P5673_029458</name>
</gene>
<dbReference type="Gene3D" id="3.30.530.20">
    <property type="match status" value="1"/>
</dbReference>
<dbReference type="InterPro" id="IPR023393">
    <property type="entry name" value="START-like_dom_sf"/>
</dbReference>
<reference evidence="2" key="1">
    <citation type="journal article" date="2023" name="G3 (Bethesda)">
        <title>Whole genome assembly and annotation of the endangered Caribbean coral Acropora cervicornis.</title>
        <authorList>
            <person name="Selwyn J.D."/>
            <person name="Vollmer S.V."/>
        </authorList>
    </citation>
    <scope>NUCLEOTIDE SEQUENCE</scope>
    <source>
        <strain evidence="2">K2</strain>
    </source>
</reference>
<dbReference type="GO" id="GO:0008289">
    <property type="term" value="F:lipid binding"/>
    <property type="evidence" value="ECO:0007669"/>
    <property type="project" value="InterPro"/>
</dbReference>
<protein>
    <recommendedName>
        <fullName evidence="1">START domain-containing protein</fullName>
    </recommendedName>
</protein>
<feature type="domain" description="START" evidence="1">
    <location>
        <begin position="42"/>
        <end position="217"/>
    </location>
</feature>
<sequence length="231" mass="26941">MQSEKTGFSFDLEKEEKRAKWFMEDLEKGTGWSPGYRAPGFDSWVKTFPEEVVPIKVLYMMRDMPLPAEKFAEMMGPKRMELRKEWDQAFTDYEVLDVFPDEGRIVFARVELRCPLSNRCYLLYSSPPKQFDWHGKQAFGLFLQNATHPSKPIGQDRGAVRATNGGNFYIAIAHEKEPNTKCHVFGLTNNNYNGWLPNTGIEWLACRVVPRVFHTLQKSIIREHERRSKEE</sequence>
<comment type="caution">
    <text evidence="2">The sequence shown here is derived from an EMBL/GenBank/DDBJ whole genome shotgun (WGS) entry which is preliminary data.</text>
</comment>
<dbReference type="Pfam" id="PF01852">
    <property type="entry name" value="START"/>
    <property type="match status" value="1"/>
</dbReference>
<dbReference type="SUPFAM" id="SSF55961">
    <property type="entry name" value="Bet v1-like"/>
    <property type="match status" value="1"/>
</dbReference>
<dbReference type="Proteomes" id="UP001249851">
    <property type="component" value="Unassembled WGS sequence"/>
</dbReference>
<evidence type="ECO:0000313" key="2">
    <source>
        <dbReference type="EMBL" id="KAK2550003.1"/>
    </source>
</evidence>
<proteinExistence type="predicted"/>
<organism evidence="2 3">
    <name type="scientific">Acropora cervicornis</name>
    <name type="common">Staghorn coral</name>
    <dbReference type="NCBI Taxonomy" id="6130"/>
    <lineage>
        <taxon>Eukaryota</taxon>
        <taxon>Metazoa</taxon>
        <taxon>Cnidaria</taxon>
        <taxon>Anthozoa</taxon>
        <taxon>Hexacorallia</taxon>
        <taxon>Scleractinia</taxon>
        <taxon>Astrocoeniina</taxon>
        <taxon>Acroporidae</taxon>
        <taxon>Acropora</taxon>
    </lineage>
</organism>
<evidence type="ECO:0000313" key="3">
    <source>
        <dbReference type="Proteomes" id="UP001249851"/>
    </source>
</evidence>
<dbReference type="AlphaFoldDB" id="A0AAD9PW26"/>